<feature type="compositionally biased region" description="Basic and acidic residues" evidence="2">
    <location>
        <begin position="19"/>
        <end position="28"/>
    </location>
</feature>
<dbReference type="Proteomes" id="UP001149165">
    <property type="component" value="Unassembled WGS sequence"/>
</dbReference>
<feature type="domain" description="BZIP" evidence="3">
    <location>
        <begin position="28"/>
        <end position="67"/>
    </location>
</feature>
<evidence type="ECO:0000313" key="4">
    <source>
        <dbReference type="EMBL" id="KAJ5093658.1"/>
    </source>
</evidence>
<keyword evidence="1" id="KW-0175">Coiled coil</keyword>
<evidence type="ECO:0000313" key="5">
    <source>
        <dbReference type="Proteomes" id="UP001149165"/>
    </source>
</evidence>
<name>A0A9W9K595_9EURO</name>
<comment type="caution">
    <text evidence="4">The sequence shown here is derived from an EMBL/GenBank/DDBJ whole genome shotgun (WGS) entry which is preliminary data.</text>
</comment>
<gene>
    <name evidence="4" type="ORF">N7456_009519</name>
</gene>
<dbReference type="SUPFAM" id="SSF57959">
    <property type="entry name" value="Leucine zipper domain"/>
    <property type="match status" value="1"/>
</dbReference>
<dbReference type="PANTHER" id="PTHR40618">
    <property type="entry name" value="B-ZIP TRANSCRIPTION FACTOR (EUROFUNG)-RELATED"/>
    <property type="match status" value="1"/>
</dbReference>
<dbReference type="EMBL" id="JAPQKH010000006">
    <property type="protein sequence ID" value="KAJ5093658.1"/>
    <property type="molecule type" value="Genomic_DNA"/>
</dbReference>
<dbReference type="Gene3D" id="1.20.5.170">
    <property type="match status" value="1"/>
</dbReference>
<reference evidence="4" key="2">
    <citation type="journal article" date="2023" name="IMA Fungus">
        <title>Comparative genomic study of the Penicillium genus elucidates a diverse pangenome and 15 lateral gene transfer events.</title>
        <authorList>
            <person name="Petersen C."/>
            <person name="Sorensen T."/>
            <person name="Nielsen M.R."/>
            <person name="Sondergaard T.E."/>
            <person name="Sorensen J.L."/>
            <person name="Fitzpatrick D.A."/>
            <person name="Frisvad J.C."/>
            <person name="Nielsen K.L."/>
        </authorList>
    </citation>
    <scope>NUCLEOTIDE SEQUENCE</scope>
    <source>
        <strain evidence="4">IBT 30069</strain>
    </source>
</reference>
<keyword evidence="5" id="KW-1185">Reference proteome</keyword>
<reference evidence="4" key="1">
    <citation type="submission" date="2022-11" db="EMBL/GenBank/DDBJ databases">
        <authorList>
            <person name="Petersen C."/>
        </authorList>
    </citation>
    <scope>NUCLEOTIDE SEQUENCE</scope>
    <source>
        <strain evidence="4">IBT 30069</strain>
    </source>
</reference>
<dbReference type="InterPro" id="IPR004827">
    <property type="entry name" value="bZIP"/>
</dbReference>
<feature type="region of interest" description="Disordered" evidence="2">
    <location>
        <begin position="107"/>
        <end position="129"/>
    </location>
</feature>
<evidence type="ECO:0000259" key="3">
    <source>
        <dbReference type="Pfam" id="PF00170"/>
    </source>
</evidence>
<dbReference type="PANTHER" id="PTHR40618:SF1">
    <property type="entry name" value="B-ZIP TRANSCRIPTION FACTOR (EUROFUNG)"/>
    <property type="match status" value="1"/>
</dbReference>
<accession>A0A9W9K595</accession>
<proteinExistence type="predicted"/>
<protein>
    <recommendedName>
        <fullName evidence="3">BZIP domain-containing protein</fullName>
    </recommendedName>
</protein>
<feature type="region of interest" description="Disordered" evidence="2">
    <location>
        <begin position="1"/>
        <end position="31"/>
    </location>
</feature>
<dbReference type="InterPro" id="IPR046347">
    <property type="entry name" value="bZIP_sf"/>
</dbReference>
<dbReference type="CDD" id="cd14688">
    <property type="entry name" value="bZIP_YAP"/>
    <property type="match status" value="1"/>
</dbReference>
<dbReference type="GO" id="GO:0003700">
    <property type="term" value="F:DNA-binding transcription factor activity"/>
    <property type="evidence" value="ECO:0007669"/>
    <property type="project" value="InterPro"/>
</dbReference>
<dbReference type="Pfam" id="PF00170">
    <property type="entry name" value="bZIP_1"/>
    <property type="match status" value="1"/>
</dbReference>
<evidence type="ECO:0000256" key="1">
    <source>
        <dbReference type="SAM" id="Coils"/>
    </source>
</evidence>
<sequence length="406" mass="44860">MPETKPPTAEPRKRGRPRTITDDKEIPERRRKQLRVAQQAYRKRKETTINNLQTRVDELESGIEKLSQSFLSFSNLLLEESILEYHPRITSAFQQITHQCVSLAKQGYEDSDENAPEGIAQGDSSQRTATGEIDVNLDFDTEFNGTVAVLQSESSKSTSSSPPAPALGHWADLSLPLTPPEQEQVMSSFDSFLSGSSIPFSLQSPGLTVSPASLMNQRQWSLSHRIVRECSHNGYKLLVYSPHDDARIKAVFGALLTEAQLEWSIKGLYSAMVDEIGDTVESRSKVLSPSYPMRDAFSLDQIDKVTRSAQLVADSGAGEWLDASGVQKLIQERGIDIQPDLSQSCGFRVKPAHALDVTKFLSILCREGVCVGPGPAFRRKSVEKALLQATQPNGPWAYTPLCPMPD</sequence>
<organism evidence="4 5">
    <name type="scientific">Penicillium angulare</name>
    <dbReference type="NCBI Taxonomy" id="116970"/>
    <lineage>
        <taxon>Eukaryota</taxon>
        <taxon>Fungi</taxon>
        <taxon>Dikarya</taxon>
        <taxon>Ascomycota</taxon>
        <taxon>Pezizomycotina</taxon>
        <taxon>Eurotiomycetes</taxon>
        <taxon>Eurotiomycetidae</taxon>
        <taxon>Eurotiales</taxon>
        <taxon>Aspergillaceae</taxon>
        <taxon>Penicillium</taxon>
    </lineage>
</organism>
<dbReference type="OrthoDB" id="3555317at2759"/>
<feature type="coiled-coil region" evidence="1">
    <location>
        <begin position="42"/>
        <end position="69"/>
    </location>
</feature>
<dbReference type="AlphaFoldDB" id="A0A9W9K595"/>
<evidence type="ECO:0000256" key="2">
    <source>
        <dbReference type="SAM" id="MobiDB-lite"/>
    </source>
</evidence>